<name>A0A0D0E571_9AGAM</name>
<dbReference type="EMBL" id="KN825263">
    <property type="protein sequence ID" value="KIK92590.1"/>
    <property type="molecule type" value="Genomic_DNA"/>
</dbReference>
<keyword evidence="2" id="KW-1185">Reference proteome</keyword>
<reference evidence="2" key="2">
    <citation type="submission" date="2015-01" db="EMBL/GenBank/DDBJ databases">
        <title>Evolutionary Origins and Diversification of the Mycorrhizal Mutualists.</title>
        <authorList>
            <consortium name="DOE Joint Genome Institute"/>
            <consortium name="Mycorrhizal Genomics Consortium"/>
            <person name="Kohler A."/>
            <person name="Kuo A."/>
            <person name="Nagy L.G."/>
            <person name="Floudas D."/>
            <person name="Copeland A."/>
            <person name="Barry K.W."/>
            <person name="Cichocki N."/>
            <person name="Veneault-Fourrey C."/>
            <person name="LaButti K."/>
            <person name="Lindquist E.A."/>
            <person name="Lipzen A."/>
            <person name="Lundell T."/>
            <person name="Morin E."/>
            <person name="Murat C."/>
            <person name="Riley R."/>
            <person name="Ohm R."/>
            <person name="Sun H."/>
            <person name="Tunlid A."/>
            <person name="Henrissat B."/>
            <person name="Grigoriev I.V."/>
            <person name="Hibbett D.S."/>
            <person name="Martin F."/>
        </authorList>
    </citation>
    <scope>NUCLEOTIDE SEQUENCE [LARGE SCALE GENOMIC DNA]</scope>
    <source>
        <strain evidence="2">Ve08.2h10</strain>
    </source>
</reference>
<evidence type="ECO:0000313" key="1">
    <source>
        <dbReference type="EMBL" id="KIK92590.1"/>
    </source>
</evidence>
<reference evidence="1 2" key="1">
    <citation type="submission" date="2014-04" db="EMBL/GenBank/DDBJ databases">
        <authorList>
            <consortium name="DOE Joint Genome Institute"/>
            <person name="Kuo A."/>
            <person name="Kohler A."/>
            <person name="Jargeat P."/>
            <person name="Nagy L.G."/>
            <person name="Floudas D."/>
            <person name="Copeland A."/>
            <person name="Barry K.W."/>
            <person name="Cichocki N."/>
            <person name="Veneault-Fourrey C."/>
            <person name="LaButti K."/>
            <person name="Lindquist E.A."/>
            <person name="Lipzen A."/>
            <person name="Lundell T."/>
            <person name="Morin E."/>
            <person name="Murat C."/>
            <person name="Sun H."/>
            <person name="Tunlid A."/>
            <person name="Henrissat B."/>
            <person name="Grigoriev I.V."/>
            <person name="Hibbett D.S."/>
            <person name="Martin F."/>
            <person name="Nordberg H.P."/>
            <person name="Cantor M.N."/>
            <person name="Hua S.X."/>
        </authorList>
    </citation>
    <scope>NUCLEOTIDE SEQUENCE [LARGE SCALE GENOMIC DNA]</scope>
    <source>
        <strain evidence="1 2">Ve08.2h10</strain>
    </source>
</reference>
<evidence type="ECO:0000313" key="2">
    <source>
        <dbReference type="Proteomes" id="UP000054538"/>
    </source>
</evidence>
<sequence>MPLDTVIEVRSNGPMDTASLYTIVNLRTISTISVSIPTVARETAIRERPRTSNCAR</sequence>
<dbReference type="AlphaFoldDB" id="A0A0D0E571"/>
<proteinExistence type="predicted"/>
<dbReference type="InParanoid" id="A0A0D0E571"/>
<gene>
    <name evidence="1" type="ORF">PAXRUDRAFT_829797</name>
</gene>
<accession>A0A0D0E571</accession>
<organism evidence="1 2">
    <name type="scientific">Paxillus rubicundulus Ve08.2h10</name>
    <dbReference type="NCBI Taxonomy" id="930991"/>
    <lineage>
        <taxon>Eukaryota</taxon>
        <taxon>Fungi</taxon>
        <taxon>Dikarya</taxon>
        <taxon>Basidiomycota</taxon>
        <taxon>Agaricomycotina</taxon>
        <taxon>Agaricomycetes</taxon>
        <taxon>Agaricomycetidae</taxon>
        <taxon>Boletales</taxon>
        <taxon>Paxilineae</taxon>
        <taxon>Paxillaceae</taxon>
        <taxon>Paxillus</taxon>
    </lineage>
</organism>
<dbReference type="HOGENOM" id="CLU_3014850_0_0_1"/>
<dbReference type="Proteomes" id="UP000054538">
    <property type="component" value="Unassembled WGS sequence"/>
</dbReference>
<protein>
    <submittedName>
        <fullName evidence="1">Uncharacterized protein</fullName>
    </submittedName>
</protein>